<feature type="transmembrane region" description="Helical" evidence="7">
    <location>
        <begin position="350"/>
        <end position="371"/>
    </location>
</feature>
<keyword evidence="4 7" id="KW-0812">Transmembrane</keyword>
<comment type="subcellular location">
    <subcellularLocation>
        <location evidence="1">Cell membrane</location>
        <topology evidence="1">Multi-pass membrane protein</topology>
    </subcellularLocation>
</comment>
<dbReference type="OrthoDB" id="9770779at2"/>
<dbReference type="PANTHER" id="PTHR34856:SF2">
    <property type="entry name" value="PROTEIN NRFD"/>
    <property type="match status" value="1"/>
</dbReference>
<evidence type="ECO:0000313" key="9">
    <source>
        <dbReference type="Proteomes" id="UP000093080"/>
    </source>
</evidence>
<dbReference type="AlphaFoldDB" id="A0A1B9F6D1"/>
<dbReference type="Gene3D" id="1.20.1630.10">
    <property type="entry name" value="Formate dehydrogenase/DMSO reductase domain"/>
    <property type="match status" value="1"/>
</dbReference>
<dbReference type="InterPro" id="IPR052049">
    <property type="entry name" value="Electron_transfer_protein"/>
</dbReference>
<evidence type="ECO:0000256" key="5">
    <source>
        <dbReference type="ARBA" id="ARBA00022989"/>
    </source>
</evidence>
<organism evidence="8 9">
    <name type="scientific">Dissulfuribacter thermophilus</name>
    <dbReference type="NCBI Taxonomy" id="1156395"/>
    <lineage>
        <taxon>Bacteria</taxon>
        <taxon>Pseudomonadati</taxon>
        <taxon>Thermodesulfobacteriota</taxon>
        <taxon>Dissulfuribacteria</taxon>
        <taxon>Dissulfuribacterales</taxon>
        <taxon>Dissulfuribacteraceae</taxon>
        <taxon>Dissulfuribacter</taxon>
    </lineage>
</organism>
<feature type="transmembrane region" description="Helical" evidence="7">
    <location>
        <begin position="303"/>
        <end position="321"/>
    </location>
</feature>
<keyword evidence="3" id="KW-1003">Cell membrane</keyword>
<dbReference type="GO" id="GO:0005886">
    <property type="term" value="C:plasma membrane"/>
    <property type="evidence" value="ECO:0007669"/>
    <property type="project" value="UniProtKB-SubCell"/>
</dbReference>
<gene>
    <name evidence="8" type="ORF">DBT_1244</name>
</gene>
<keyword evidence="9" id="KW-1185">Reference proteome</keyword>
<dbReference type="PATRIC" id="fig|1156395.6.peg.1256"/>
<accession>A0A1B9F6D1</accession>
<evidence type="ECO:0000313" key="8">
    <source>
        <dbReference type="EMBL" id="OCC15497.1"/>
    </source>
</evidence>
<sequence>METSIVEIINTAASVQWSVAVPQYFFFTGVSAAAFLISSLTYVFNNKEYEPIAGLALIMAFTVLLAAPLNLIADLAQPGRFYSLYYHLHSTSPMSWGVFLLTFYPILISLEMLFVFRAGFARKAKNSSGFLKAIYTLLALGNTDITSASIKRDHEVGRVLGMIGIPAALAVHGYTGYILGVVKARPLWHTSLMPLIFLISAMVSGIALMILVTAIMVRDERGKIPWNLMDSLGKLLVWSILGDLLLRLLWYSIGYAYSFKIFQEALPYVFKRHFFEAVVLELGFGLLFPLIVSLFAPLRRIRPLFLFASFVAICGVWLFRWDTVIGGQELPKISAGVAHYFPSFWGATGIMHVVSNWAIWMALFLGFTWFMPWEPNEDKVSGGVNSEIPLNTSAVNVKGVK</sequence>
<protein>
    <submittedName>
        <fullName evidence="8">Tetrathionate reductase subunit C</fullName>
    </submittedName>
</protein>
<dbReference type="Proteomes" id="UP000093080">
    <property type="component" value="Unassembled WGS sequence"/>
</dbReference>
<proteinExistence type="inferred from homology"/>
<evidence type="ECO:0000256" key="7">
    <source>
        <dbReference type="SAM" id="Phobius"/>
    </source>
</evidence>
<dbReference type="Pfam" id="PF03916">
    <property type="entry name" value="NrfD"/>
    <property type="match status" value="1"/>
</dbReference>
<keyword evidence="6 7" id="KW-0472">Membrane</keyword>
<comment type="similarity">
    <text evidence="2">Belongs to the NrfD family.</text>
</comment>
<dbReference type="InterPro" id="IPR005614">
    <property type="entry name" value="NrfD-like"/>
</dbReference>
<comment type="caution">
    <text evidence="8">The sequence shown here is derived from an EMBL/GenBank/DDBJ whole genome shotgun (WGS) entry which is preliminary data.</text>
</comment>
<evidence type="ECO:0000256" key="6">
    <source>
        <dbReference type="ARBA" id="ARBA00023136"/>
    </source>
</evidence>
<keyword evidence="5 7" id="KW-1133">Transmembrane helix</keyword>
<evidence type="ECO:0000256" key="4">
    <source>
        <dbReference type="ARBA" id="ARBA00022692"/>
    </source>
</evidence>
<evidence type="ECO:0000256" key="2">
    <source>
        <dbReference type="ARBA" id="ARBA00008929"/>
    </source>
</evidence>
<feature type="transmembrane region" description="Helical" evidence="7">
    <location>
        <begin position="192"/>
        <end position="215"/>
    </location>
</feature>
<feature type="transmembrane region" description="Helical" evidence="7">
    <location>
        <begin position="52"/>
        <end position="73"/>
    </location>
</feature>
<dbReference type="RefSeq" id="WP_067617699.1">
    <property type="nucleotide sequence ID" value="NZ_MAGO01000005.1"/>
</dbReference>
<evidence type="ECO:0000256" key="3">
    <source>
        <dbReference type="ARBA" id="ARBA00022475"/>
    </source>
</evidence>
<evidence type="ECO:0000256" key="1">
    <source>
        <dbReference type="ARBA" id="ARBA00004651"/>
    </source>
</evidence>
<feature type="transmembrane region" description="Helical" evidence="7">
    <location>
        <begin position="277"/>
        <end position="296"/>
    </location>
</feature>
<feature type="transmembrane region" description="Helical" evidence="7">
    <location>
        <begin position="235"/>
        <end position="257"/>
    </location>
</feature>
<reference evidence="8 9" key="1">
    <citation type="submission" date="2016-06" db="EMBL/GenBank/DDBJ databases">
        <title>Respiratory ammonification of nitrate coupled to the oxidation of elemental sulfur in deep-sea autotrophic thermophilic bacteria.</title>
        <authorList>
            <person name="Slobodkina G.B."/>
            <person name="Mardanov A.V."/>
            <person name="Ravin N.V."/>
            <person name="Frolova A.A."/>
            <person name="Viryasiv M.B."/>
            <person name="Chernyh N.A."/>
            <person name="Bonch-Osmolovskaya E.A."/>
            <person name="Slobodkin A.I."/>
        </authorList>
    </citation>
    <scope>NUCLEOTIDE SEQUENCE [LARGE SCALE GENOMIC DNA]</scope>
    <source>
        <strain evidence="8 9">S69</strain>
    </source>
</reference>
<feature type="transmembrane region" description="Helical" evidence="7">
    <location>
        <begin position="93"/>
        <end position="116"/>
    </location>
</feature>
<name>A0A1B9F6D1_9BACT</name>
<dbReference type="PANTHER" id="PTHR34856">
    <property type="entry name" value="PROTEIN NRFD"/>
    <property type="match status" value="1"/>
</dbReference>
<feature type="transmembrane region" description="Helical" evidence="7">
    <location>
        <begin position="159"/>
        <end position="180"/>
    </location>
</feature>
<feature type="transmembrane region" description="Helical" evidence="7">
    <location>
        <begin position="24"/>
        <end position="45"/>
    </location>
</feature>
<dbReference type="STRING" id="1156395.DBT_1244"/>
<dbReference type="EMBL" id="MAGO01000005">
    <property type="protein sequence ID" value="OCC15497.1"/>
    <property type="molecule type" value="Genomic_DNA"/>
</dbReference>